<reference evidence="4 5" key="1">
    <citation type="journal article" date="2012" name="J. Bacteriol.">
        <title>Complete Genome Sequence of Mycobacterium vaccae Type Strain ATCC 25954.</title>
        <authorList>
            <person name="Ho Y.S."/>
            <person name="Adroub S.A."/>
            <person name="Abadi M."/>
            <person name="Al Alwan B."/>
            <person name="Alkhateeb R."/>
            <person name="Gao G."/>
            <person name="Ragab A."/>
            <person name="Ali S."/>
            <person name="van Soolingen D."/>
            <person name="Bitter W."/>
            <person name="Pain A."/>
            <person name="Abdallah A.M."/>
        </authorList>
    </citation>
    <scope>NUCLEOTIDE SEQUENCE [LARGE SCALE GENOMIC DNA]</scope>
    <source>
        <strain evidence="4 5">ATCC 25954</strain>
    </source>
</reference>
<evidence type="ECO:0000313" key="4">
    <source>
        <dbReference type="EMBL" id="EJZ12354.1"/>
    </source>
</evidence>
<evidence type="ECO:0000259" key="3">
    <source>
        <dbReference type="Pfam" id="PF06742"/>
    </source>
</evidence>
<dbReference type="Proteomes" id="UP000006072">
    <property type="component" value="Unassembled WGS sequence"/>
</dbReference>
<proteinExistence type="predicted"/>
<feature type="compositionally biased region" description="Pro residues" evidence="1">
    <location>
        <begin position="164"/>
        <end position="174"/>
    </location>
</feature>
<dbReference type="EMBL" id="ALQA01000003">
    <property type="protein sequence ID" value="EJZ12354.1"/>
    <property type="molecule type" value="Genomic_DNA"/>
</dbReference>
<keyword evidence="2" id="KW-0732">Signal</keyword>
<feature type="region of interest" description="Disordered" evidence="1">
    <location>
        <begin position="35"/>
        <end position="179"/>
    </location>
</feature>
<protein>
    <recommendedName>
        <fullName evidence="3">DUF1214 domain-containing protein</fullName>
    </recommendedName>
</protein>
<dbReference type="AlphaFoldDB" id="K0VML2"/>
<gene>
    <name evidence="4" type="ORF">MVAC_02079</name>
</gene>
<feature type="domain" description="DUF1214" evidence="3">
    <location>
        <begin position="533"/>
        <end position="579"/>
    </location>
</feature>
<evidence type="ECO:0000313" key="5">
    <source>
        <dbReference type="Proteomes" id="UP000006072"/>
    </source>
</evidence>
<accession>K0VML2</accession>
<dbReference type="eggNOG" id="COG5361">
    <property type="taxonomic scope" value="Bacteria"/>
</dbReference>
<feature type="signal peptide" evidence="2">
    <location>
        <begin position="1"/>
        <end position="35"/>
    </location>
</feature>
<keyword evidence="5" id="KW-1185">Reference proteome</keyword>
<dbReference type="HOGENOM" id="CLU_428151_0_0_11"/>
<dbReference type="PATRIC" id="fig|1194972.3.peg.423"/>
<feature type="chain" id="PRO_5038893517" description="DUF1214 domain-containing protein" evidence="2">
    <location>
        <begin position="36"/>
        <end position="637"/>
    </location>
</feature>
<sequence>MSTTLSRHGPVIGRAGSLAVALGIGLAIANGAAVAAADDGTAGAESPSSAAAESDPGPNDRGDTKGGDTKGGDTDDQDDAAEQPPRDADPDPEADADADIDDADTNEGDEPVRRAARTTVTVTSPEPESESDAGTGTGEADVTDEPRSPDSAAAWTLAGSARPEPTPDPAPASPHVPATSPLATAQQLEAERIAAETVQTWPVRLMKFVLGAGWLATAQREYGGIGGPDRENLAQLGRSVDEYAMGAAFQQQLLNPMRPTVVAQVAPPHTWFGQDVQGSRILYDNPDTVYRFTGVNMTSTYVIRGQFTGAPPADTNFSVLTGLSGITADNLSGRQLDVAPDGSFTITVSGSPAAPGQRNHLRLTADTTLIAVRNTLSDWTTQPPMSLTIERLSGPRDSLFSQLGGFAIPGLGPMVTRSPLLTALVSLIPPMKEPPRILRGAFTAVIMALGLGMESKYIKVATTDPETGERLAPNVLKNPSRNAEFLATQLQSAGYFHLGDDEALVATVTPGNARYFTVPVTNLWTITDDYRDDQTSLNNAQALQNPDGSYTFVIAPTDPGVHNWVSTGGLNKGTLSLRFQDLDLASSVTPTVTARLVRLPDLAAVLPPTTTHVTAAQRQAMLAIRRAAFDSRFAAGD</sequence>
<evidence type="ECO:0000256" key="2">
    <source>
        <dbReference type="SAM" id="SignalP"/>
    </source>
</evidence>
<organism evidence="4 5">
    <name type="scientific">Mycolicibacterium vaccae ATCC 25954</name>
    <dbReference type="NCBI Taxonomy" id="1194972"/>
    <lineage>
        <taxon>Bacteria</taxon>
        <taxon>Bacillati</taxon>
        <taxon>Actinomycetota</taxon>
        <taxon>Actinomycetes</taxon>
        <taxon>Mycobacteriales</taxon>
        <taxon>Mycobacteriaceae</taxon>
        <taxon>Mycolicibacterium</taxon>
    </lineage>
</organism>
<evidence type="ECO:0000256" key="1">
    <source>
        <dbReference type="SAM" id="MobiDB-lite"/>
    </source>
</evidence>
<feature type="compositionally biased region" description="Low complexity" evidence="1">
    <location>
        <begin position="35"/>
        <end position="57"/>
    </location>
</feature>
<name>K0VML2_MYCVA</name>
<comment type="caution">
    <text evidence="4">The sequence shown here is derived from an EMBL/GenBank/DDBJ whole genome shotgun (WGS) entry which is preliminary data.</text>
</comment>
<dbReference type="InterPro" id="IPR010621">
    <property type="entry name" value="DUF1214"/>
</dbReference>
<feature type="compositionally biased region" description="Basic and acidic residues" evidence="1">
    <location>
        <begin position="58"/>
        <end position="73"/>
    </location>
</feature>
<dbReference type="SUPFAM" id="SSF160935">
    <property type="entry name" value="VPA0735-like"/>
    <property type="match status" value="1"/>
</dbReference>
<feature type="compositionally biased region" description="Acidic residues" evidence="1">
    <location>
        <begin position="90"/>
        <end position="109"/>
    </location>
</feature>
<dbReference type="Pfam" id="PF06742">
    <property type="entry name" value="DUF1214"/>
    <property type="match status" value="1"/>
</dbReference>